<feature type="region of interest" description="Disordered" evidence="3">
    <location>
        <begin position="47"/>
        <end position="100"/>
    </location>
</feature>
<dbReference type="PROSITE" id="PS51079">
    <property type="entry name" value="MBT"/>
    <property type="match status" value="1"/>
</dbReference>
<proteinExistence type="predicted"/>
<dbReference type="SMART" id="SM00561">
    <property type="entry name" value="MBT"/>
    <property type="match status" value="1"/>
</dbReference>
<feature type="region of interest" description="Disordered" evidence="3">
    <location>
        <begin position="250"/>
        <end position="331"/>
    </location>
</feature>
<feature type="compositionally biased region" description="Basic and acidic residues" evidence="3">
    <location>
        <begin position="50"/>
        <end position="71"/>
    </location>
</feature>
<dbReference type="VEuPathDB" id="VectorBase:AMAM011425"/>
<dbReference type="InterPro" id="IPR004092">
    <property type="entry name" value="Mbt"/>
</dbReference>
<feature type="compositionally biased region" description="Basic residues" evidence="3">
    <location>
        <begin position="483"/>
        <end position="495"/>
    </location>
</feature>
<dbReference type="Pfam" id="PF02820">
    <property type="entry name" value="MBT"/>
    <property type="match status" value="1"/>
</dbReference>
<dbReference type="GO" id="GO:0045892">
    <property type="term" value="P:negative regulation of DNA-templated transcription"/>
    <property type="evidence" value="ECO:0007669"/>
    <property type="project" value="TreeGrafter"/>
</dbReference>
<dbReference type="GO" id="GO:0003682">
    <property type="term" value="F:chromatin binding"/>
    <property type="evidence" value="ECO:0007669"/>
    <property type="project" value="TreeGrafter"/>
</dbReference>
<organism evidence="4 5">
    <name type="scientific">Anopheles maculatus</name>
    <dbReference type="NCBI Taxonomy" id="74869"/>
    <lineage>
        <taxon>Eukaryota</taxon>
        <taxon>Metazoa</taxon>
        <taxon>Ecdysozoa</taxon>
        <taxon>Arthropoda</taxon>
        <taxon>Hexapoda</taxon>
        <taxon>Insecta</taxon>
        <taxon>Pterygota</taxon>
        <taxon>Neoptera</taxon>
        <taxon>Endopterygota</taxon>
        <taxon>Diptera</taxon>
        <taxon>Nematocera</taxon>
        <taxon>Culicoidea</taxon>
        <taxon>Culicidae</taxon>
        <taxon>Anophelinae</taxon>
        <taxon>Anopheles</taxon>
        <taxon>Anopheles maculatus group</taxon>
    </lineage>
</organism>
<evidence type="ECO:0000256" key="2">
    <source>
        <dbReference type="PROSITE-ProRule" id="PRU00459"/>
    </source>
</evidence>
<feature type="region of interest" description="Disordered" evidence="3">
    <location>
        <begin position="534"/>
        <end position="559"/>
    </location>
</feature>
<dbReference type="Proteomes" id="UP000075901">
    <property type="component" value="Unassembled WGS sequence"/>
</dbReference>
<reference evidence="5" key="1">
    <citation type="submission" date="2013-09" db="EMBL/GenBank/DDBJ databases">
        <title>The Genome Sequence of Anopheles maculatus species B.</title>
        <authorList>
            <consortium name="The Broad Institute Genomics Platform"/>
            <person name="Neafsey D.E."/>
            <person name="Besansky N."/>
            <person name="Howell P."/>
            <person name="Walton C."/>
            <person name="Young S.K."/>
            <person name="Zeng Q."/>
            <person name="Gargeya S."/>
            <person name="Fitzgerald M."/>
            <person name="Haas B."/>
            <person name="Abouelleil A."/>
            <person name="Allen A.W."/>
            <person name="Alvarado L."/>
            <person name="Arachchi H.M."/>
            <person name="Berlin A.M."/>
            <person name="Chapman S.B."/>
            <person name="Gainer-Dewar J."/>
            <person name="Goldberg J."/>
            <person name="Griggs A."/>
            <person name="Gujja S."/>
            <person name="Hansen M."/>
            <person name="Howarth C."/>
            <person name="Imamovic A."/>
            <person name="Ireland A."/>
            <person name="Larimer J."/>
            <person name="McCowan C."/>
            <person name="Murphy C."/>
            <person name="Pearson M."/>
            <person name="Poon T.W."/>
            <person name="Priest M."/>
            <person name="Roberts A."/>
            <person name="Saif S."/>
            <person name="Shea T."/>
            <person name="Sisk P."/>
            <person name="Sykes S."/>
            <person name="Wortman J."/>
            <person name="Nusbaum C."/>
            <person name="Birren B."/>
        </authorList>
    </citation>
    <scope>NUCLEOTIDE SEQUENCE [LARGE SCALE GENOMIC DNA]</scope>
    <source>
        <strain evidence="5">maculatus3</strain>
    </source>
</reference>
<reference evidence="4" key="2">
    <citation type="submission" date="2020-05" db="UniProtKB">
        <authorList>
            <consortium name="EnsemblMetazoa"/>
        </authorList>
    </citation>
    <scope>IDENTIFICATION</scope>
    <source>
        <strain evidence="4">maculatus3</strain>
    </source>
</reference>
<evidence type="ECO:0000256" key="1">
    <source>
        <dbReference type="ARBA" id="ARBA00022737"/>
    </source>
</evidence>
<dbReference type="GO" id="GO:0042393">
    <property type="term" value="F:histone binding"/>
    <property type="evidence" value="ECO:0007669"/>
    <property type="project" value="TreeGrafter"/>
</dbReference>
<feature type="compositionally biased region" description="Basic and acidic residues" evidence="3">
    <location>
        <begin position="466"/>
        <end position="477"/>
    </location>
</feature>
<keyword evidence="5" id="KW-1185">Reference proteome</keyword>
<dbReference type="EnsemblMetazoa" id="AMAM011425-RA">
    <property type="protein sequence ID" value="AMAM011425-PA"/>
    <property type="gene ID" value="AMAM011425"/>
</dbReference>
<dbReference type="PANTHER" id="PTHR12247:SF131">
    <property type="entry name" value="LD05287P"/>
    <property type="match status" value="1"/>
</dbReference>
<dbReference type="InterPro" id="IPR050548">
    <property type="entry name" value="PcG_chromatin_remod_factors"/>
</dbReference>
<feature type="compositionally biased region" description="Polar residues" evidence="3">
    <location>
        <begin position="314"/>
        <end position="331"/>
    </location>
</feature>
<evidence type="ECO:0008006" key="6">
    <source>
        <dbReference type="Google" id="ProtNLM"/>
    </source>
</evidence>
<feature type="compositionally biased region" description="Low complexity" evidence="3">
    <location>
        <begin position="263"/>
        <end position="278"/>
    </location>
</feature>
<feature type="repeat" description="MBT" evidence="2">
    <location>
        <begin position="565"/>
        <end position="634"/>
    </location>
</feature>
<dbReference type="AlphaFoldDB" id="A0A182SQK7"/>
<feature type="region of interest" description="Disordered" evidence="3">
    <location>
        <begin position="466"/>
        <end position="515"/>
    </location>
</feature>
<name>A0A182SQK7_9DIPT</name>
<keyword evidence="1" id="KW-0677">Repeat</keyword>
<evidence type="ECO:0000313" key="4">
    <source>
        <dbReference type="EnsemblMetazoa" id="AMAM011425-PA"/>
    </source>
</evidence>
<accession>A0A182SQK7</accession>
<feature type="compositionally biased region" description="Pro residues" evidence="3">
    <location>
        <begin position="542"/>
        <end position="555"/>
    </location>
</feature>
<dbReference type="Gene3D" id="2.30.30.140">
    <property type="match status" value="1"/>
</dbReference>
<evidence type="ECO:0000313" key="5">
    <source>
        <dbReference type="Proteomes" id="UP000075901"/>
    </source>
</evidence>
<dbReference type="SUPFAM" id="SSF63748">
    <property type="entry name" value="Tudor/PWWP/MBT"/>
    <property type="match status" value="1"/>
</dbReference>
<dbReference type="PANTHER" id="PTHR12247">
    <property type="entry name" value="POLYCOMB GROUP PROTEIN"/>
    <property type="match status" value="1"/>
</dbReference>
<sequence length="634" mass="69768">MERAAIIAQANGESLVQVDNDQEPLSIEHFDDESNCSESVGSQLLVEGKSSYHLEVPKTPERREPSLRTECETGGGSGSSSTNVSPRLQKRSSSEHLQSKVKVNVTHGASTAPKINPHRRRFSEFAAAVTTPAGVTIPFTDENYFIPLPSHARKIAARAVNDRDITASTSVVQKEGKAAAAAAAPSAPPSSNLSLLCNEKIDLPKQLEEVLKKRPFTAKHVKSATSRKLSLNDLGNEQEPEVVALEEVRRKKQRLAKESSVERSTNSRSTSMSSDSNMLPAGKPSRINAPSEPSVKKSAAAGTRGKKSIPVAQVTPSESSTSLLDDSGTVSDTSTVADHLRWYDGIGYLSESTMHFEFNKFGIVQPLSDEAYDQHRNTDVYHDVQGRIKERPVQKRTSRYETHDMYKCEVCDGRGRAADFVTPDFCSIECVRKSSKTALRDYILNSTHALQCNTLLRDLMVEAKEEPKDYDGEESKPNDQQQRSKRKQSVKKNVKKTPPSSHTTNSSTSDDDSMSSLNLNSSAFLKRQALRELLPPTFDDSPPTPLARPPVPQTPPADTAEETEFNWQQYLRKINAEPAPTYLFGPKSFPLAAANGSVENMFRVGMKVEAIDPENSSLFCVCTVAEVRGYRLKL</sequence>
<dbReference type="GO" id="GO:0005634">
    <property type="term" value="C:nucleus"/>
    <property type="evidence" value="ECO:0007669"/>
    <property type="project" value="InterPro"/>
</dbReference>
<evidence type="ECO:0000256" key="3">
    <source>
        <dbReference type="SAM" id="MobiDB-lite"/>
    </source>
</evidence>
<feature type="compositionally biased region" description="Low complexity" evidence="3">
    <location>
        <begin position="500"/>
        <end position="515"/>
    </location>
</feature>
<protein>
    <recommendedName>
        <fullName evidence="6">FCS-type domain-containing protein</fullName>
    </recommendedName>
</protein>